<evidence type="ECO:0000313" key="2">
    <source>
        <dbReference type="EMBL" id="KAJ8995083.1"/>
    </source>
</evidence>
<reference evidence="2" key="1">
    <citation type="submission" date="2023-01" db="EMBL/GenBank/DDBJ databases">
        <title>Exophiala dermititidis isolated from Cystic Fibrosis Patient.</title>
        <authorList>
            <person name="Kurbessoian T."/>
            <person name="Crocker A."/>
            <person name="Murante D."/>
            <person name="Hogan D.A."/>
            <person name="Stajich J.E."/>
        </authorList>
    </citation>
    <scope>NUCLEOTIDE SEQUENCE</scope>
    <source>
        <strain evidence="2">Ex8</strain>
    </source>
</reference>
<accession>A0AAN6IYT1</accession>
<feature type="region of interest" description="Disordered" evidence="1">
    <location>
        <begin position="1"/>
        <end position="97"/>
    </location>
</feature>
<gene>
    <name evidence="2" type="ORF">HRR80_001776</name>
</gene>
<feature type="compositionally biased region" description="Polar residues" evidence="1">
    <location>
        <begin position="18"/>
        <end position="40"/>
    </location>
</feature>
<protein>
    <recommendedName>
        <fullName evidence="4">F-box domain-containing protein</fullName>
    </recommendedName>
</protein>
<feature type="compositionally biased region" description="Basic and acidic residues" evidence="1">
    <location>
        <begin position="41"/>
        <end position="58"/>
    </location>
</feature>
<dbReference type="AlphaFoldDB" id="A0AAN6IYT1"/>
<proteinExistence type="predicted"/>
<dbReference type="Proteomes" id="UP001161757">
    <property type="component" value="Unassembled WGS sequence"/>
</dbReference>
<sequence length="521" mass="58873">MADPMRRKKSLGFLNLFRSKQSRSPNPSHSTRASSVTECNSIEKEKANLKLEQADTRSPRPANKLRKKSTPNLRSTKSNTNLRQHGANRTHQHHPPMPAISLADEWERDAQTGERKDHTEMLHSLAYRDSAESLAEKTQLLFAGIPAQPASEFVSRLARRVWKRVVDYLDPVDAASLAFSCKPFLGIVGTNAWHVLNTASDEAHYRKIEFLNRLDQDLPDHLLCFPCAIYHLRIHKGQEILRPTNIANPLFNCPNAFNPDKKVSRMRLTVGKTLPFPFVQLILRADKYSLDYGIPIDSMSRRYKDRDSEWTHQTRYAVVNGHLLMRVISSAFAEPALPPAGLRKLLYSPNENFTPYFSVCAHWKDGELMPSVKCALSHLPEPVVGSGIAGAAARVRQRMERPSPVVTLCPQCKPMRRCPECPSEYLIEVRMQEDRTDPTKLFKHAIVVTRWSDLGDGSSPYTPEWASCNGEAAFDSFKALGKRAISGVFESQFTVDQIPGQKIVSMNPNREHLGEAGHNWY</sequence>
<evidence type="ECO:0008006" key="4">
    <source>
        <dbReference type="Google" id="ProtNLM"/>
    </source>
</evidence>
<name>A0AAN6IYT1_EXODE</name>
<dbReference type="EMBL" id="JAJGCB010000002">
    <property type="protein sequence ID" value="KAJ8995083.1"/>
    <property type="molecule type" value="Genomic_DNA"/>
</dbReference>
<feature type="compositionally biased region" description="Polar residues" evidence="1">
    <location>
        <begin position="70"/>
        <end position="85"/>
    </location>
</feature>
<evidence type="ECO:0000256" key="1">
    <source>
        <dbReference type="SAM" id="MobiDB-lite"/>
    </source>
</evidence>
<evidence type="ECO:0000313" key="3">
    <source>
        <dbReference type="Proteomes" id="UP001161757"/>
    </source>
</evidence>
<comment type="caution">
    <text evidence="2">The sequence shown here is derived from an EMBL/GenBank/DDBJ whole genome shotgun (WGS) entry which is preliminary data.</text>
</comment>
<feature type="compositionally biased region" description="Basic residues" evidence="1">
    <location>
        <begin position="1"/>
        <end position="10"/>
    </location>
</feature>
<organism evidence="2 3">
    <name type="scientific">Exophiala dermatitidis</name>
    <name type="common">Black yeast-like fungus</name>
    <name type="synonym">Wangiella dermatitidis</name>
    <dbReference type="NCBI Taxonomy" id="5970"/>
    <lineage>
        <taxon>Eukaryota</taxon>
        <taxon>Fungi</taxon>
        <taxon>Dikarya</taxon>
        <taxon>Ascomycota</taxon>
        <taxon>Pezizomycotina</taxon>
        <taxon>Eurotiomycetes</taxon>
        <taxon>Chaetothyriomycetidae</taxon>
        <taxon>Chaetothyriales</taxon>
        <taxon>Herpotrichiellaceae</taxon>
        <taxon>Exophiala</taxon>
    </lineage>
</organism>